<comment type="subcellular location">
    <subcellularLocation>
        <location evidence="2">Cytoplasm</location>
    </subcellularLocation>
</comment>
<evidence type="ECO:0000256" key="2">
    <source>
        <dbReference type="ARBA" id="ARBA00004496"/>
    </source>
</evidence>
<proteinExistence type="inferred from homology"/>
<protein>
    <recommendedName>
        <fullName evidence="4">4-alpha-glucanotransferase</fullName>
        <ecNumber evidence="4">2.4.1.25</ecNumber>
    </recommendedName>
    <alternativeName>
        <fullName evidence="9">Amylomaltase</fullName>
    </alternativeName>
    <alternativeName>
        <fullName evidence="10">Disproportionating enzyme</fullName>
    </alternativeName>
</protein>
<dbReference type="GO" id="GO:0005975">
    <property type="term" value="P:carbohydrate metabolic process"/>
    <property type="evidence" value="ECO:0007669"/>
    <property type="project" value="InterPro"/>
</dbReference>
<evidence type="ECO:0000256" key="8">
    <source>
        <dbReference type="ARBA" id="ARBA00023277"/>
    </source>
</evidence>
<comment type="similarity">
    <text evidence="3">Belongs to the disproportionating enzyme family.</text>
</comment>
<keyword evidence="13" id="KW-1185">Reference proteome</keyword>
<comment type="catalytic activity">
    <reaction evidence="1">
        <text>Transfers a segment of a (1-&gt;4)-alpha-D-glucan to a new position in an acceptor, which may be glucose or a (1-&gt;4)-alpha-D-glucan.</text>
        <dbReference type="EC" id="2.4.1.25"/>
    </reaction>
</comment>
<evidence type="ECO:0000256" key="6">
    <source>
        <dbReference type="ARBA" id="ARBA00022676"/>
    </source>
</evidence>
<gene>
    <name evidence="12" type="ORF">CDCA_CDCA05G1446</name>
</gene>
<dbReference type="Gene3D" id="3.20.20.80">
    <property type="entry name" value="Glycosidases"/>
    <property type="match status" value="2"/>
</dbReference>
<evidence type="ECO:0000256" key="1">
    <source>
        <dbReference type="ARBA" id="ARBA00000439"/>
    </source>
</evidence>
<name>A0AAV9ITM7_CYACA</name>
<reference evidence="12 13" key="1">
    <citation type="submission" date="2022-07" db="EMBL/GenBank/DDBJ databases">
        <title>Genome-wide signatures of adaptation to extreme environments.</title>
        <authorList>
            <person name="Cho C.H."/>
            <person name="Yoon H.S."/>
        </authorList>
    </citation>
    <scope>NUCLEOTIDE SEQUENCE [LARGE SCALE GENOMIC DNA]</scope>
    <source>
        <strain evidence="12 13">DBV 063 E5</strain>
    </source>
</reference>
<dbReference type="EC" id="2.4.1.25" evidence="4"/>
<evidence type="ECO:0000313" key="13">
    <source>
        <dbReference type="Proteomes" id="UP001301350"/>
    </source>
</evidence>
<evidence type="ECO:0000256" key="7">
    <source>
        <dbReference type="ARBA" id="ARBA00022679"/>
    </source>
</evidence>
<dbReference type="InterPro" id="IPR003385">
    <property type="entry name" value="Glyco_hydro_77"/>
</dbReference>
<keyword evidence="8" id="KW-0119">Carbohydrate metabolism</keyword>
<organism evidence="12 13">
    <name type="scientific">Cyanidium caldarium</name>
    <name type="common">Red alga</name>
    <dbReference type="NCBI Taxonomy" id="2771"/>
    <lineage>
        <taxon>Eukaryota</taxon>
        <taxon>Rhodophyta</taxon>
        <taxon>Bangiophyceae</taxon>
        <taxon>Cyanidiales</taxon>
        <taxon>Cyanidiaceae</taxon>
        <taxon>Cyanidium</taxon>
    </lineage>
</organism>
<evidence type="ECO:0000259" key="11">
    <source>
        <dbReference type="PROSITE" id="PS51166"/>
    </source>
</evidence>
<dbReference type="SUPFAM" id="SSF51445">
    <property type="entry name" value="(Trans)glycosidases"/>
    <property type="match status" value="1"/>
</dbReference>
<dbReference type="SUPFAM" id="SSF49452">
    <property type="entry name" value="Starch-binding domain-like"/>
    <property type="match status" value="1"/>
</dbReference>
<evidence type="ECO:0000256" key="5">
    <source>
        <dbReference type="ARBA" id="ARBA00022490"/>
    </source>
</evidence>
<dbReference type="GO" id="GO:2001070">
    <property type="term" value="F:starch binding"/>
    <property type="evidence" value="ECO:0007669"/>
    <property type="project" value="InterPro"/>
</dbReference>
<dbReference type="InterPro" id="IPR017853">
    <property type="entry name" value="GH"/>
</dbReference>
<dbReference type="GO" id="GO:0004134">
    <property type="term" value="F:4-alpha-glucanotransferase activity"/>
    <property type="evidence" value="ECO:0007669"/>
    <property type="project" value="UniProtKB-EC"/>
</dbReference>
<evidence type="ECO:0000256" key="3">
    <source>
        <dbReference type="ARBA" id="ARBA00005684"/>
    </source>
</evidence>
<comment type="caution">
    <text evidence="12">The sequence shown here is derived from an EMBL/GenBank/DDBJ whole genome shotgun (WGS) entry which is preliminary data.</text>
</comment>
<dbReference type="Pfam" id="PF02446">
    <property type="entry name" value="Glyco_hydro_77"/>
    <property type="match status" value="1"/>
</dbReference>
<evidence type="ECO:0000256" key="10">
    <source>
        <dbReference type="ARBA" id="ARBA00031501"/>
    </source>
</evidence>
<dbReference type="Pfam" id="PF00686">
    <property type="entry name" value="CBM_20"/>
    <property type="match status" value="1"/>
</dbReference>
<dbReference type="PROSITE" id="PS51166">
    <property type="entry name" value="CBM20"/>
    <property type="match status" value="1"/>
</dbReference>
<dbReference type="Gene3D" id="2.60.40.10">
    <property type="entry name" value="Immunoglobulins"/>
    <property type="match status" value="1"/>
</dbReference>
<feature type="domain" description="CBM20" evidence="11">
    <location>
        <begin position="1"/>
        <end position="100"/>
    </location>
</feature>
<evidence type="ECO:0000313" key="12">
    <source>
        <dbReference type="EMBL" id="KAK4535421.1"/>
    </source>
</evidence>
<keyword evidence="6" id="KW-0328">Glycosyltransferase</keyword>
<dbReference type="SMART" id="SM01065">
    <property type="entry name" value="CBM_2"/>
    <property type="match status" value="1"/>
</dbReference>
<dbReference type="InterPro" id="IPR002044">
    <property type="entry name" value="CBM20"/>
</dbReference>
<dbReference type="Proteomes" id="UP001301350">
    <property type="component" value="Unassembled WGS sequence"/>
</dbReference>
<keyword evidence="5" id="KW-0963">Cytoplasm</keyword>
<dbReference type="GO" id="GO:0005737">
    <property type="term" value="C:cytoplasm"/>
    <property type="evidence" value="ECO:0007669"/>
    <property type="project" value="UniProtKB-SubCell"/>
</dbReference>
<dbReference type="AlphaFoldDB" id="A0AAV9ITM7"/>
<evidence type="ECO:0000256" key="9">
    <source>
        <dbReference type="ARBA" id="ARBA00031423"/>
    </source>
</evidence>
<dbReference type="EMBL" id="JANCYW010000005">
    <property type="protein sequence ID" value="KAK4535421.1"/>
    <property type="molecule type" value="Genomic_DNA"/>
</dbReference>
<dbReference type="PANTHER" id="PTHR32518:SF3">
    <property type="entry name" value="4-ALPHA-GLUCANOTRANSFERASE"/>
    <property type="match status" value="1"/>
</dbReference>
<accession>A0AAV9ITM7</accession>
<dbReference type="InterPro" id="IPR013784">
    <property type="entry name" value="Carb-bd-like_fold"/>
</dbReference>
<keyword evidence="7" id="KW-0808">Transferase</keyword>
<evidence type="ECO:0000256" key="4">
    <source>
        <dbReference type="ARBA" id="ARBA00012560"/>
    </source>
</evidence>
<dbReference type="PANTHER" id="PTHR32518">
    <property type="match status" value="1"/>
</dbReference>
<sequence length="900" mass="103902">MEVTFRVRCPTVPGQDLLISGSHPSLGDNTAAHAPRLVYTPTYWELTVRDLPPSTRIHYRYLFSEDSGRRRFWERGAPRELLTPPRGGSALISDDGAFRSDPSLEDEVFNTLAFRDVVYRRLADGTAAPAPPSRPFLHLQTLQVRVAPGEEVCARLGDRKLIVLSAARFPLWEAFVPWTELALGRAADAPVTLQYQLLIRRIKSKAVIAGDNNPPSVVMVDPDRSLHVCDYTPITPAEGITRLAGLAIPVFSLRSRTSCGVGEFVDLEPLVDLAVQLNLSLIQLLPLNDTCVFGNWRDCYPYSSLSVHALHPQYLNFDELKPPADVAQALDEARSRLNALPHIDYDAMIRVKMRLARRMYLHDKERFLRDPDFLKFFNDNQAWLVPYAAIRFLADVNGTADFTHWGRRQHVTMAELEELASPDSLHFDHVAMYYYLQYHLHRQLKRASEYAASNAVILKGDLPIGVHANSVDAWMQPHLFHLDRQTGAPPDQFAEFGQNWGFPTYNWDAMAQDDYSWWRGRLRTMAKYFHAYRIDHILGFFRIWEIPGTARSGLAGRFRPVLPLQRHELESRGLWDIERLCEPYISDKVLRELFGDQRLQAIRQKYFEPWYDRLRFKPAYATEKQLTRALEAEEPQPDDVEQLRTTLLHLLNNVVLLRDFDRPGDAFHPRIEMWRTSSFTELNGNWQHKLRQLYEDYFFRRQEDLWRRKALEKLPMMKSATEMLVCGEDLGMLPNCVFDVLDGLSILGLRVQRMPDDGEFGDCATYPYLTVATPSSHDTSTVRGWWEEMPADQRQRFWDKVMQRDGDAVPECTPDIVQWIVRDHLQAPSVLAIFPLQDLLGVDGKLRRPVASEEQINVPADPNHYWRFRLHLSLEQLLDSKRWLNQIAQMVTDANRARPQ</sequence>
<dbReference type="InterPro" id="IPR013783">
    <property type="entry name" value="Ig-like_fold"/>
</dbReference>